<dbReference type="InterPro" id="IPR036908">
    <property type="entry name" value="RlpA-like_sf"/>
</dbReference>
<evidence type="ECO:0000313" key="6">
    <source>
        <dbReference type="Proteomes" id="UP000462212"/>
    </source>
</evidence>
<dbReference type="InterPro" id="IPR051477">
    <property type="entry name" value="Expansin_CellWall"/>
</dbReference>
<dbReference type="Gene3D" id="2.60.40.760">
    <property type="entry name" value="Expansin, cellulose-binding-like domain"/>
    <property type="match status" value="1"/>
</dbReference>
<keyword evidence="6" id="KW-1185">Reference proteome</keyword>
<dbReference type="PANTHER" id="PTHR31836">
    <property type="match status" value="1"/>
</dbReference>
<evidence type="ECO:0000259" key="4">
    <source>
        <dbReference type="PROSITE" id="PS50842"/>
    </source>
</evidence>
<accession>A0A8H8REG3</accession>
<organism evidence="5 6">
    <name type="scientific">Lachnellula subtilissima</name>
    <dbReference type="NCBI Taxonomy" id="602034"/>
    <lineage>
        <taxon>Eukaryota</taxon>
        <taxon>Fungi</taxon>
        <taxon>Dikarya</taxon>
        <taxon>Ascomycota</taxon>
        <taxon>Pezizomycotina</taxon>
        <taxon>Leotiomycetes</taxon>
        <taxon>Helotiales</taxon>
        <taxon>Lachnaceae</taxon>
        <taxon>Lachnellula</taxon>
    </lineage>
</organism>
<dbReference type="SUPFAM" id="SSF50685">
    <property type="entry name" value="Barwin-like endoglucanases"/>
    <property type="match status" value="1"/>
</dbReference>
<reference evidence="5 6" key="1">
    <citation type="submission" date="2018-05" db="EMBL/GenBank/DDBJ databases">
        <title>Genome sequencing and assembly of the regulated plant pathogen Lachnellula willkommii and related sister species for the development of diagnostic species identification markers.</title>
        <authorList>
            <person name="Giroux E."/>
            <person name="Bilodeau G."/>
        </authorList>
    </citation>
    <scope>NUCLEOTIDE SEQUENCE [LARGE SCALE GENOMIC DNA]</scope>
    <source>
        <strain evidence="5 6">CBS 197.66</strain>
    </source>
</reference>
<dbReference type="PROSITE" id="PS50842">
    <property type="entry name" value="EXPANSIN_EG45"/>
    <property type="match status" value="1"/>
</dbReference>
<dbReference type="EMBL" id="QGMJ01000807">
    <property type="protein sequence ID" value="TVY33412.1"/>
    <property type="molecule type" value="Genomic_DNA"/>
</dbReference>
<dbReference type="SUPFAM" id="SSF49590">
    <property type="entry name" value="PHL pollen allergen"/>
    <property type="match status" value="1"/>
</dbReference>
<feature type="compositionally biased region" description="Low complexity" evidence="2">
    <location>
        <begin position="313"/>
        <end position="340"/>
    </location>
</feature>
<dbReference type="PANTHER" id="PTHR31836:SF21">
    <property type="entry name" value="EXPANSIN-LIKE PROTEIN 7"/>
    <property type="match status" value="1"/>
</dbReference>
<protein>
    <submittedName>
        <fullName evidence="5">Expansin</fullName>
    </submittedName>
</protein>
<evidence type="ECO:0000313" key="5">
    <source>
        <dbReference type="EMBL" id="TVY33412.1"/>
    </source>
</evidence>
<dbReference type="Pfam" id="PF03330">
    <property type="entry name" value="DPBB_1"/>
    <property type="match status" value="1"/>
</dbReference>
<feature type="chain" id="PRO_5034386418" evidence="3">
    <location>
        <begin position="19"/>
        <end position="349"/>
    </location>
</feature>
<sequence length="349" mass="34815">MHFSSALAIPAFLTLANAAVLGKRALSGQATFYGGNVAGGACSFSTYTLPSNIFGTALSDSNWDTSANCGACVSVTGPDGNSITAMIVDECPGCGTNHLDLFPTAFSALATPSTGVIDVAWSYVDCPITSPLQVHNKEGVSKYWFSMQVVNANKAVSKLEVSTDGGSTWQATTRMDYNFFENSSGFGTDSVDVKVTSSAGDVVIVNNVAITAGSVVTAGSNFGSSASTAATSSAVVAAVVATSSSAASSTSSIAVVSTSVVASSVISSTTPVAVVSTSALATPSSVAPSTTSIALVSTPAAIIEATSASTAPTTIVPTASPSTSSTYSSSPTSSFAPEPTNADEDVCQW</sequence>
<dbReference type="NCBIfam" id="NF041144">
    <property type="entry name" value="expansin_EXLX1"/>
    <property type="match status" value="1"/>
</dbReference>
<feature type="region of interest" description="Disordered" evidence="2">
    <location>
        <begin position="313"/>
        <end position="349"/>
    </location>
</feature>
<keyword evidence="1 3" id="KW-0732">Signal</keyword>
<dbReference type="CDD" id="cd22271">
    <property type="entry name" value="DPBB_EXP_N-like"/>
    <property type="match status" value="1"/>
</dbReference>
<name>A0A8H8REG3_9HELO</name>
<dbReference type="OrthoDB" id="406505at2759"/>
<dbReference type="AlphaFoldDB" id="A0A8H8REG3"/>
<proteinExistence type="predicted"/>
<comment type="caution">
    <text evidence="5">The sequence shown here is derived from an EMBL/GenBank/DDBJ whole genome shotgun (WGS) entry which is preliminary data.</text>
</comment>
<dbReference type="InterPro" id="IPR007112">
    <property type="entry name" value="Expansin/allergen_DPBB_dom"/>
</dbReference>
<feature type="signal peptide" evidence="3">
    <location>
        <begin position="1"/>
        <end position="18"/>
    </location>
</feature>
<dbReference type="InterPro" id="IPR049818">
    <property type="entry name" value="Expansin_EXLX1-like"/>
</dbReference>
<evidence type="ECO:0000256" key="3">
    <source>
        <dbReference type="SAM" id="SignalP"/>
    </source>
</evidence>
<feature type="domain" description="Expansin-like EG45" evidence="4">
    <location>
        <begin position="39"/>
        <end position="131"/>
    </location>
</feature>
<dbReference type="InterPro" id="IPR009009">
    <property type="entry name" value="RlpA-like_DPBB"/>
</dbReference>
<evidence type="ECO:0000256" key="2">
    <source>
        <dbReference type="SAM" id="MobiDB-lite"/>
    </source>
</evidence>
<gene>
    <name evidence="5" type="primary">yoaJ</name>
    <name evidence="5" type="ORF">LSUB1_G006720</name>
</gene>
<dbReference type="Gene3D" id="2.40.40.10">
    <property type="entry name" value="RlpA-like domain"/>
    <property type="match status" value="1"/>
</dbReference>
<dbReference type="InterPro" id="IPR036749">
    <property type="entry name" value="Expansin_CBD_sf"/>
</dbReference>
<dbReference type="Proteomes" id="UP000462212">
    <property type="component" value="Unassembled WGS sequence"/>
</dbReference>
<evidence type="ECO:0000256" key="1">
    <source>
        <dbReference type="ARBA" id="ARBA00022729"/>
    </source>
</evidence>